<sequence>MAPPAEDRYCRQFQPNTFDPSRCSACLRPDHMHLSSNNITAATAAAAAAQQDDSQEWEADNDTCAQSEVSTSGSSDDVSGCWTYEWSPVHSLSPEWEPNIWDTDIQYSSPNQQDCPERSRSLGSERHCLRDMTRLDTSKAESSWMDERRGRDRSRRTSESRGDREQESGYFSPDRKVDGEKQMDEVHKRSYRYYERGRPLPSNYVPEPKACVPYRTINLGVPSQRRNPETYMQEIWRSESPERYTYHSNFRRGADSQNNSPTRHSSVSPDRYKIIDPPLGTRRKSSLSRSHARSQASSHGSSPLPSRGLSQHTSGRSSPSRRRGSIISRTVSPPRATPHKLTDSFHLQNGEFDVQRRCSRDLSSPSQASNKHSLDSEKLYRNLESISRRGSSAIQQNSYVGSQASPQTRTAVNSLANTHTRNSREVSPSRNGFSTHSHTPQRDPQSRDSRLSPYQGSWQGSSHSLLSHPPSRCSSTSRRGADSQMLGGSLSHVAITETDHKVSSDRSKNYIVLAGIPTIQLESEEEFPGIRKRNQSPSPCRDQRLRTYRYQDETDIYSSRLESDERGRGRERGRDRREKCRDSENGRSSRRQSTASLHSQSSDYQSGKHRSSKVKDRAPPERPQTQGWMSRLDEHGKWRKHWFVLGDTSLRYYRDSEAEESDDLDGAINLTSCVNVSDCDVEKNYGFQLHTKRAVFTLSVMTSRIRRNWVNQSDTGSVKENSISRRPSSCQPPARFICKDSDYEPTTFTSNTTAANSHQADNHRQTVDRDLDSSPSSQREEGEGWDREQAKRLEERNKWFEEGVPFSEMGSRWDSMELKRGSVPVPVIESMDSDVNRKWVEFETLSYRGISAQSLIGAQAHQSSTSQASQSLVSNQTYQSSPEEAKQSVTGSQIDISSSNGALPSSNGAPTIQTNEAEVLQKEALSLQKQVECIKRERAPMGIEVATMGIEVDSPCGPGAPCRAKLEAMEVAHRKTLQELQEKHVREIRELEEQRDRMLQEESQAAAKAMEALRAAHREELEREVEKARRLAGGAAQADVSYRGHMPQADVLHTELDVLSERYFQKCLELSHTEQSSQGQETELGRKERELEQLRRENQELKAKVAEEINRMRYFITGQRSDMVSLHNTERSASELETLLRAKDNEVQYLKKEISCLQTEVQSLTKEKKAAYERYKMAYVELSDTRGRSQLETDSLNEHLRLANAALQEGARQT</sequence>
<feature type="region of interest" description="Disordered" evidence="2">
    <location>
        <begin position="102"/>
        <end position="184"/>
    </location>
</feature>
<dbReference type="PROSITE" id="PS50003">
    <property type="entry name" value="PH_DOMAIN"/>
    <property type="match status" value="1"/>
</dbReference>
<feature type="compositionally biased region" description="Low complexity" evidence="2">
    <location>
        <begin position="293"/>
        <end position="302"/>
    </location>
</feature>
<evidence type="ECO:0000259" key="3">
    <source>
        <dbReference type="PROSITE" id="PS50003"/>
    </source>
</evidence>
<dbReference type="PANTHER" id="PTHR17271">
    <property type="entry name" value="PLECKSTRIN HOMOLOGY PH DOMAIN-CONTAINING PROTEIN"/>
    <property type="match status" value="1"/>
</dbReference>
<evidence type="ECO:0000313" key="5">
    <source>
        <dbReference type="Proteomes" id="UP000327493"/>
    </source>
</evidence>
<feature type="compositionally biased region" description="Low complexity" evidence="2">
    <location>
        <begin position="461"/>
        <end position="475"/>
    </location>
</feature>
<accession>A0A5J5DNV4</accession>
<feature type="compositionally biased region" description="Polar residues" evidence="2">
    <location>
        <begin position="415"/>
        <end position="438"/>
    </location>
</feature>
<feature type="compositionally biased region" description="Low complexity" evidence="2">
    <location>
        <begin position="67"/>
        <end position="77"/>
    </location>
</feature>
<dbReference type="Gene3D" id="2.30.29.30">
    <property type="entry name" value="Pleckstrin-homology domain (PH domain)/Phosphotyrosine-binding domain (PTB)"/>
    <property type="match status" value="1"/>
</dbReference>
<comment type="caution">
    <text evidence="4">The sequence shown here is derived from an EMBL/GenBank/DDBJ whole genome shotgun (WGS) entry which is preliminary data.</text>
</comment>
<feature type="region of interest" description="Disordered" evidence="2">
    <location>
        <begin position="390"/>
        <end position="409"/>
    </location>
</feature>
<keyword evidence="5" id="KW-1185">Reference proteome</keyword>
<feature type="region of interest" description="Disordered" evidence="2">
    <location>
        <begin position="250"/>
        <end position="376"/>
    </location>
</feature>
<feature type="compositionally biased region" description="Polar residues" evidence="2">
    <location>
        <begin position="713"/>
        <end position="731"/>
    </location>
</feature>
<feature type="compositionally biased region" description="Basic and acidic residues" evidence="2">
    <location>
        <begin position="115"/>
        <end position="184"/>
    </location>
</feature>
<dbReference type="EMBL" id="VOFY01000002">
    <property type="protein sequence ID" value="KAA8594932.1"/>
    <property type="molecule type" value="Genomic_DNA"/>
</dbReference>
<dbReference type="GO" id="GO:1900026">
    <property type="term" value="P:positive regulation of substrate adhesion-dependent cell spreading"/>
    <property type="evidence" value="ECO:0007669"/>
    <property type="project" value="TreeGrafter"/>
</dbReference>
<feature type="domain" description="PH" evidence="3">
    <location>
        <begin position="622"/>
        <end position="718"/>
    </location>
</feature>
<feature type="region of interest" description="Disordered" evidence="2">
    <location>
        <begin position="45"/>
        <end position="77"/>
    </location>
</feature>
<protein>
    <recommendedName>
        <fullName evidence="3">PH domain-containing protein</fullName>
    </recommendedName>
</protein>
<feature type="compositionally biased region" description="Polar residues" evidence="2">
    <location>
        <begin position="872"/>
        <end position="910"/>
    </location>
</feature>
<feature type="compositionally biased region" description="Basic and acidic residues" evidence="2">
    <location>
        <begin position="760"/>
        <end position="790"/>
    </location>
</feature>
<evidence type="ECO:0000256" key="2">
    <source>
        <dbReference type="SAM" id="MobiDB-lite"/>
    </source>
</evidence>
<reference evidence="4 5" key="1">
    <citation type="submission" date="2019-08" db="EMBL/GenBank/DDBJ databases">
        <title>A chromosome-level genome assembly, high-density linkage maps, and genome scans reveal the genomic architecture of hybrid incompatibilities underlying speciation via character displacement in darters (Percidae: Etheostominae).</title>
        <authorList>
            <person name="Moran R.L."/>
            <person name="Catchen J.M."/>
            <person name="Fuller R.C."/>
        </authorList>
    </citation>
    <scope>NUCLEOTIDE SEQUENCE [LARGE SCALE GENOMIC DNA]</scope>
    <source>
        <strain evidence="4">EspeVRDwgs_2016</strain>
        <tissue evidence="4">Muscle</tissue>
    </source>
</reference>
<feature type="coiled-coil region" evidence="1">
    <location>
        <begin position="963"/>
        <end position="1038"/>
    </location>
</feature>
<dbReference type="Pfam" id="PF00169">
    <property type="entry name" value="PH"/>
    <property type="match status" value="1"/>
</dbReference>
<dbReference type="SMART" id="SM00233">
    <property type="entry name" value="PH"/>
    <property type="match status" value="1"/>
</dbReference>
<dbReference type="InterPro" id="IPR001849">
    <property type="entry name" value="PH_domain"/>
</dbReference>
<feature type="compositionally biased region" description="Low complexity" evidence="2">
    <location>
        <begin position="748"/>
        <end position="757"/>
    </location>
</feature>
<dbReference type="InterPro" id="IPR011993">
    <property type="entry name" value="PH-like_dom_sf"/>
</dbReference>
<feature type="compositionally biased region" description="Basic residues" evidence="2">
    <location>
        <begin position="281"/>
        <end position="292"/>
    </location>
</feature>
<feature type="compositionally biased region" description="Basic and acidic residues" evidence="2">
    <location>
        <begin position="541"/>
        <end position="552"/>
    </location>
</feature>
<evidence type="ECO:0000313" key="4">
    <source>
        <dbReference type="EMBL" id="KAA8594932.1"/>
    </source>
</evidence>
<feature type="compositionally biased region" description="Polar residues" evidence="2">
    <location>
        <begin position="105"/>
        <end position="114"/>
    </location>
</feature>
<feature type="compositionally biased region" description="Basic and acidic residues" evidence="2">
    <location>
        <begin position="440"/>
        <end position="450"/>
    </location>
</feature>
<evidence type="ECO:0000256" key="1">
    <source>
        <dbReference type="SAM" id="Coils"/>
    </source>
</evidence>
<feature type="coiled-coil region" evidence="1">
    <location>
        <begin position="1077"/>
        <end position="1174"/>
    </location>
</feature>
<dbReference type="GO" id="GO:0051015">
    <property type="term" value="F:actin filament binding"/>
    <property type="evidence" value="ECO:0007669"/>
    <property type="project" value="TreeGrafter"/>
</dbReference>
<feature type="region of interest" description="Disordered" evidence="2">
    <location>
        <begin position="526"/>
        <end position="630"/>
    </location>
</feature>
<dbReference type="SUPFAM" id="SSF50729">
    <property type="entry name" value="PH domain-like"/>
    <property type="match status" value="1"/>
</dbReference>
<keyword evidence="1" id="KW-0175">Coiled coil</keyword>
<feature type="compositionally biased region" description="Polar residues" evidence="2">
    <location>
        <begin position="361"/>
        <end position="371"/>
    </location>
</feature>
<organism evidence="4 5">
    <name type="scientific">Etheostoma spectabile</name>
    <name type="common">orangethroat darter</name>
    <dbReference type="NCBI Taxonomy" id="54343"/>
    <lineage>
        <taxon>Eukaryota</taxon>
        <taxon>Metazoa</taxon>
        <taxon>Chordata</taxon>
        <taxon>Craniata</taxon>
        <taxon>Vertebrata</taxon>
        <taxon>Euteleostomi</taxon>
        <taxon>Actinopterygii</taxon>
        <taxon>Neopterygii</taxon>
        <taxon>Teleostei</taxon>
        <taxon>Neoteleostei</taxon>
        <taxon>Acanthomorphata</taxon>
        <taxon>Eupercaria</taxon>
        <taxon>Perciformes</taxon>
        <taxon>Percoidei</taxon>
        <taxon>Percidae</taxon>
        <taxon>Etheostomatinae</taxon>
        <taxon>Etheostoma</taxon>
    </lineage>
</organism>
<feature type="region of interest" description="Disordered" evidence="2">
    <location>
        <begin position="415"/>
        <end position="485"/>
    </location>
</feature>
<proteinExistence type="predicted"/>
<feature type="region of interest" description="Disordered" evidence="2">
    <location>
        <begin position="867"/>
        <end position="910"/>
    </location>
</feature>
<feature type="compositionally biased region" description="Polar residues" evidence="2">
    <location>
        <begin position="591"/>
        <end position="605"/>
    </location>
</feature>
<feature type="region of interest" description="Disordered" evidence="2">
    <location>
        <begin position="713"/>
        <end position="736"/>
    </location>
</feature>
<dbReference type="GO" id="GO:0015629">
    <property type="term" value="C:actin cytoskeleton"/>
    <property type="evidence" value="ECO:0007669"/>
    <property type="project" value="TreeGrafter"/>
</dbReference>
<dbReference type="PANTHER" id="PTHR17271:SF14">
    <property type="entry name" value="TRIO AND F-ACTIN-BINDING PROTEIN-LIKE ISOFORM X1"/>
    <property type="match status" value="1"/>
</dbReference>
<dbReference type="InterPro" id="IPR052223">
    <property type="entry name" value="Actin_Cytoskeleton_Reg"/>
</dbReference>
<name>A0A5J5DNV4_9PERO</name>
<feature type="compositionally biased region" description="Polar residues" evidence="2">
    <location>
        <begin position="255"/>
        <end position="268"/>
    </location>
</feature>
<feature type="compositionally biased region" description="Basic and acidic residues" evidence="2">
    <location>
        <begin position="561"/>
        <end position="587"/>
    </location>
</feature>
<dbReference type="AlphaFoldDB" id="A0A5J5DNV4"/>
<gene>
    <name evidence="4" type="ORF">FQN60_012067</name>
</gene>
<dbReference type="Proteomes" id="UP000327493">
    <property type="component" value="Chromosome 2"/>
</dbReference>
<feature type="region of interest" description="Disordered" evidence="2">
    <location>
        <begin position="748"/>
        <end position="790"/>
    </location>
</feature>